<dbReference type="CDD" id="cd08026">
    <property type="entry name" value="DUF326"/>
    <property type="match status" value="1"/>
</dbReference>
<dbReference type="InterPro" id="IPR005560">
    <property type="entry name" value="Csp_YhjQ"/>
</dbReference>
<dbReference type="Proteomes" id="UP000319783">
    <property type="component" value="Unassembled WGS sequence"/>
</dbReference>
<comment type="caution">
    <text evidence="1">The sequence shown here is derived from an EMBL/GenBank/DDBJ whole genome shotgun (WGS) entry which is preliminary data.</text>
</comment>
<evidence type="ECO:0000313" key="2">
    <source>
        <dbReference type="Proteomes" id="UP000319783"/>
    </source>
</evidence>
<name>A0A533Q5L5_9BACT</name>
<dbReference type="EMBL" id="SULG01000192">
    <property type="protein sequence ID" value="TLD39824.1"/>
    <property type="molecule type" value="Genomic_DNA"/>
</dbReference>
<evidence type="ECO:0000313" key="1">
    <source>
        <dbReference type="EMBL" id="TLD39824.1"/>
    </source>
</evidence>
<dbReference type="AlphaFoldDB" id="A0A533Q5L5"/>
<accession>A0A533Q5L5</accession>
<proteinExistence type="predicted"/>
<dbReference type="Gene3D" id="1.20.1270.360">
    <property type="match status" value="1"/>
</dbReference>
<dbReference type="Pfam" id="PF03860">
    <property type="entry name" value="Csp"/>
    <property type="match status" value="1"/>
</dbReference>
<dbReference type="PANTHER" id="PTHR37310:SF1">
    <property type="entry name" value="CYTOPLASMIC PROTEIN"/>
    <property type="match status" value="1"/>
</dbReference>
<sequence>MAYTAIKQLPQDLQQCIKECLDCYQICKTTLSYCLQKGGKHAEANHINLLADCAEICQTSAAFMLRNSERHGWVCAVCADICNECAKECEKFDDVIMKECAEVCRRCADTCKQMAGTVTHRT</sequence>
<organism evidence="1 2">
    <name type="scientific">Candidatus Jettenia ecosi</name>
    <dbReference type="NCBI Taxonomy" id="2494326"/>
    <lineage>
        <taxon>Bacteria</taxon>
        <taxon>Pseudomonadati</taxon>
        <taxon>Planctomycetota</taxon>
        <taxon>Candidatus Brocadiia</taxon>
        <taxon>Candidatus Brocadiales</taxon>
        <taxon>Candidatus Brocadiaceae</taxon>
        <taxon>Candidatus Jettenia</taxon>
    </lineage>
</organism>
<gene>
    <name evidence="1" type="ORF">JETT_3918</name>
</gene>
<protein>
    <submittedName>
        <fullName evidence="1">Ferredoxin</fullName>
    </submittedName>
</protein>
<reference evidence="1 2" key="1">
    <citation type="submission" date="2019-04" db="EMBL/GenBank/DDBJ databases">
        <title>Genome of a novel bacterium Candidatus Jettenia ecosi reconstructed from metagenome of an anammox bioreactor.</title>
        <authorList>
            <person name="Mardanov A.V."/>
            <person name="Beletsky A.V."/>
            <person name="Ravin N.V."/>
            <person name="Botchkova E.A."/>
            <person name="Litti Y.V."/>
            <person name="Nozhevnikova A.N."/>
        </authorList>
    </citation>
    <scope>NUCLEOTIDE SEQUENCE [LARGE SCALE GENOMIC DNA]</scope>
    <source>
        <strain evidence="1">J2</strain>
    </source>
</reference>
<dbReference type="InterPro" id="IPR044543">
    <property type="entry name" value="YHJQ-like"/>
</dbReference>
<dbReference type="PANTHER" id="PTHR37310">
    <property type="entry name" value="CYTOPLASMIC PROTEIN-RELATED"/>
    <property type="match status" value="1"/>
</dbReference>